<dbReference type="EMBL" id="CAXLJM020000147">
    <property type="protein sequence ID" value="CAL8141603.1"/>
    <property type="molecule type" value="Genomic_DNA"/>
</dbReference>
<evidence type="ECO:0000256" key="6">
    <source>
        <dbReference type="ARBA" id="ARBA00023242"/>
    </source>
</evidence>
<evidence type="ECO:0000256" key="4">
    <source>
        <dbReference type="ARBA" id="ARBA00022771"/>
    </source>
</evidence>
<dbReference type="Gene3D" id="3.30.160.60">
    <property type="entry name" value="Classic Zinc Finger"/>
    <property type="match status" value="2"/>
</dbReference>
<evidence type="ECO:0000259" key="8">
    <source>
        <dbReference type="PROSITE" id="PS50157"/>
    </source>
</evidence>
<keyword evidence="10" id="KW-1185">Reference proteome</keyword>
<protein>
    <recommendedName>
        <fullName evidence="8">C2H2-type domain-containing protein</fullName>
    </recommendedName>
</protein>
<dbReference type="InterPro" id="IPR036236">
    <property type="entry name" value="Znf_C2H2_sf"/>
</dbReference>
<keyword evidence="6" id="KW-0539">Nucleus</keyword>
<dbReference type="SMART" id="SM00355">
    <property type="entry name" value="ZnF_C2H2"/>
    <property type="match status" value="2"/>
</dbReference>
<keyword evidence="3" id="KW-0677">Repeat</keyword>
<name>A0ABP1S1R4_9HEXA</name>
<dbReference type="Pfam" id="PF00096">
    <property type="entry name" value="zf-C2H2"/>
    <property type="match status" value="2"/>
</dbReference>
<dbReference type="Proteomes" id="UP001642540">
    <property type="component" value="Unassembled WGS sequence"/>
</dbReference>
<evidence type="ECO:0000256" key="2">
    <source>
        <dbReference type="ARBA" id="ARBA00022723"/>
    </source>
</evidence>
<gene>
    <name evidence="9" type="ORF">ODALV1_LOCUS28794</name>
</gene>
<keyword evidence="4 7" id="KW-0863">Zinc-finger</keyword>
<dbReference type="PROSITE" id="PS50157">
    <property type="entry name" value="ZINC_FINGER_C2H2_2"/>
    <property type="match status" value="2"/>
</dbReference>
<dbReference type="PANTHER" id="PTHR24394:SF44">
    <property type="entry name" value="ZINC FINGER PROTEIN 271-LIKE"/>
    <property type="match status" value="1"/>
</dbReference>
<accession>A0ABP1S1R4</accession>
<keyword evidence="2" id="KW-0479">Metal-binding</keyword>
<evidence type="ECO:0000256" key="7">
    <source>
        <dbReference type="PROSITE-ProRule" id="PRU00042"/>
    </source>
</evidence>
<evidence type="ECO:0000256" key="5">
    <source>
        <dbReference type="ARBA" id="ARBA00022833"/>
    </source>
</evidence>
<evidence type="ECO:0000313" key="10">
    <source>
        <dbReference type="Proteomes" id="UP001642540"/>
    </source>
</evidence>
<proteinExistence type="predicted"/>
<feature type="domain" description="C2H2-type" evidence="8">
    <location>
        <begin position="13"/>
        <end position="40"/>
    </location>
</feature>
<organism evidence="9 10">
    <name type="scientific">Orchesella dallaii</name>
    <dbReference type="NCBI Taxonomy" id="48710"/>
    <lineage>
        <taxon>Eukaryota</taxon>
        <taxon>Metazoa</taxon>
        <taxon>Ecdysozoa</taxon>
        <taxon>Arthropoda</taxon>
        <taxon>Hexapoda</taxon>
        <taxon>Collembola</taxon>
        <taxon>Entomobryomorpha</taxon>
        <taxon>Entomobryoidea</taxon>
        <taxon>Orchesellidae</taxon>
        <taxon>Orchesellinae</taxon>
        <taxon>Orchesella</taxon>
    </lineage>
</organism>
<evidence type="ECO:0000256" key="3">
    <source>
        <dbReference type="ARBA" id="ARBA00022737"/>
    </source>
</evidence>
<dbReference type="InterPro" id="IPR013087">
    <property type="entry name" value="Znf_C2H2_type"/>
</dbReference>
<comment type="subcellular location">
    <subcellularLocation>
        <location evidence="1">Nucleus</location>
    </subcellularLocation>
</comment>
<evidence type="ECO:0000256" key="1">
    <source>
        <dbReference type="ARBA" id="ARBA00004123"/>
    </source>
</evidence>
<feature type="domain" description="C2H2-type" evidence="8">
    <location>
        <begin position="41"/>
        <end position="69"/>
    </location>
</feature>
<keyword evidence="5" id="KW-0862">Zinc</keyword>
<reference evidence="9 10" key="1">
    <citation type="submission" date="2024-08" db="EMBL/GenBank/DDBJ databases">
        <authorList>
            <person name="Cucini C."/>
            <person name="Frati F."/>
        </authorList>
    </citation>
    <scope>NUCLEOTIDE SEQUENCE [LARGE SCALE GENOMIC DNA]</scope>
</reference>
<dbReference type="SUPFAM" id="SSF57667">
    <property type="entry name" value="beta-beta-alpha zinc fingers"/>
    <property type="match status" value="1"/>
</dbReference>
<dbReference type="PROSITE" id="PS00028">
    <property type="entry name" value="ZINC_FINGER_C2H2_1"/>
    <property type="match status" value="2"/>
</dbReference>
<comment type="caution">
    <text evidence="9">The sequence shown here is derived from an EMBL/GenBank/DDBJ whole genome shotgun (WGS) entry which is preliminary data.</text>
</comment>
<evidence type="ECO:0000313" key="9">
    <source>
        <dbReference type="EMBL" id="CAL8141603.1"/>
    </source>
</evidence>
<sequence length="226" mass="25485">MVFPNCFLDAPKFQCEQCDKTYKTKEQFKRHKVVHSGKRPYNCKICNKSFMRQDDVQRHVKTVHKNKADQEMKCVSITSQTPESPTVKVRMACGETLEMEADLDASVHLVAVNQLQRQGSALEFGEVPKFSNEIGTQATSAAVNVDPSLTCDQKEYLEAIFNVNDSVATSECRLITVSIRTCENVLVAEQVYSEDPYPSDSLQIIYQQIMDELTEAGSKTVKDNRS</sequence>
<dbReference type="PANTHER" id="PTHR24394">
    <property type="entry name" value="ZINC FINGER PROTEIN"/>
    <property type="match status" value="1"/>
</dbReference>